<dbReference type="Pfam" id="PF00675">
    <property type="entry name" value="Peptidase_M16"/>
    <property type="match status" value="1"/>
</dbReference>
<dbReference type="SUPFAM" id="SSF63411">
    <property type="entry name" value="LuxS/MPP-like metallohydrolase"/>
    <property type="match status" value="2"/>
</dbReference>
<feature type="compositionally biased region" description="Pro residues" evidence="3">
    <location>
        <begin position="1"/>
        <end position="10"/>
    </location>
</feature>
<dbReference type="FunFam" id="3.30.830.10:FF:000008">
    <property type="entry name" value="Mitochondrial-processing peptidase subunit beta"/>
    <property type="match status" value="1"/>
</dbReference>
<dbReference type="InterPro" id="IPR011249">
    <property type="entry name" value="Metalloenz_LuxS/M16"/>
</dbReference>
<comment type="caution">
    <text evidence="6">The sequence shown here is derived from an EMBL/GenBank/DDBJ whole genome shotgun (WGS) entry which is preliminary data.</text>
</comment>
<evidence type="ECO:0000256" key="2">
    <source>
        <dbReference type="RuleBase" id="RU004447"/>
    </source>
</evidence>
<dbReference type="InterPro" id="IPR011765">
    <property type="entry name" value="Pept_M16_N"/>
</dbReference>
<keyword evidence="7" id="KW-1185">Reference proteome</keyword>
<dbReference type="Proteomes" id="UP000562984">
    <property type="component" value="Unassembled WGS sequence"/>
</dbReference>
<evidence type="ECO:0000259" key="4">
    <source>
        <dbReference type="Pfam" id="PF00675"/>
    </source>
</evidence>
<dbReference type="Gene3D" id="3.30.830.10">
    <property type="entry name" value="Metalloenzyme, LuxS/M16 peptidase-like"/>
    <property type="match status" value="2"/>
</dbReference>
<evidence type="ECO:0000256" key="1">
    <source>
        <dbReference type="ARBA" id="ARBA00007261"/>
    </source>
</evidence>
<dbReference type="PANTHER" id="PTHR11851">
    <property type="entry name" value="METALLOPROTEASE"/>
    <property type="match status" value="1"/>
</dbReference>
<reference evidence="6 7" key="1">
    <citation type="submission" date="2020-05" db="EMBL/GenBank/DDBJ databases">
        <title>Nakamurella sp. DB0629 isolated from air conditioner.</title>
        <authorList>
            <person name="Kim D.H."/>
            <person name="Kim D.-U."/>
        </authorList>
    </citation>
    <scope>NUCLEOTIDE SEQUENCE [LARGE SCALE GENOMIC DNA]</scope>
    <source>
        <strain evidence="6 7">DB0629</strain>
    </source>
</reference>
<dbReference type="Pfam" id="PF05193">
    <property type="entry name" value="Peptidase_M16_C"/>
    <property type="match status" value="1"/>
</dbReference>
<feature type="region of interest" description="Disordered" evidence="3">
    <location>
        <begin position="490"/>
        <end position="527"/>
    </location>
</feature>
<organism evidence="6 7">
    <name type="scientific">Nakamurella aerolata</name>
    <dbReference type="NCBI Taxonomy" id="1656892"/>
    <lineage>
        <taxon>Bacteria</taxon>
        <taxon>Bacillati</taxon>
        <taxon>Actinomycetota</taxon>
        <taxon>Actinomycetes</taxon>
        <taxon>Nakamurellales</taxon>
        <taxon>Nakamurellaceae</taxon>
        <taxon>Nakamurella</taxon>
    </lineage>
</organism>
<dbReference type="InterPro" id="IPR001431">
    <property type="entry name" value="Pept_M16_Zn_BS"/>
</dbReference>
<dbReference type="GO" id="GO:0004222">
    <property type="term" value="F:metalloendopeptidase activity"/>
    <property type="evidence" value="ECO:0007669"/>
    <property type="project" value="InterPro"/>
</dbReference>
<dbReference type="GO" id="GO:0006508">
    <property type="term" value="P:proteolysis"/>
    <property type="evidence" value="ECO:0007669"/>
    <property type="project" value="InterPro"/>
</dbReference>
<feature type="domain" description="Peptidase M16 N-terminal" evidence="4">
    <location>
        <begin position="77"/>
        <end position="223"/>
    </location>
</feature>
<dbReference type="EMBL" id="JABEND010000001">
    <property type="protein sequence ID" value="NNG34252.1"/>
    <property type="molecule type" value="Genomic_DNA"/>
</dbReference>
<dbReference type="PROSITE" id="PS00143">
    <property type="entry name" value="INSULINASE"/>
    <property type="match status" value="1"/>
</dbReference>
<protein>
    <submittedName>
        <fullName evidence="6">Insulinase family protein</fullName>
    </submittedName>
</protein>
<proteinExistence type="inferred from homology"/>
<dbReference type="GO" id="GO:0046872">
    <property type="term" value="F:metal ion binding"/>
    <property type="evidence" value="ECO:0007669"/>
    <property type="project" value="InterPro"/>
</dbReference>
<name>A0A849ABH2_9ACTN</name>
<accession>A0A849ABH2</accession>
<feature type="domain" description="Peptidase M16 C-terminal" evidence="5">
    <location>
        <begin position="231"/>
        <end position="409"/>
    </location>
</feature>
<evidence type="ECO:0000256" key="3">
    <source>
        <dbReference type="SAM" id="MobiDB-lite"/>
    </source>
</evidence>
<dbReference type="InterPro" id="IPR007863">
    <property type="entry name" value="Peptidase_M16_C"/>
</dbReference>
<evidence type="ECO:0000259" key="5">
    <source>
        <dbReference type="Pfam" id="PF05193"/>
    </source>
</evidence>
<feature type="compositionally biased region" description="Basic residues" evidence="3">
    <location>
        <begin position="517"/>
        <end position="527"/>
    </location>
</feature>
<dbReference type="PANTHER" id="PTHR11851:SF49">
    <property type="entry name" value="MITOCHONDRIAL-PROCESSING PEPTIDASE SUBUNIT ALPHA"/>
    <property type="match status" value="1"/>
</dbReference>
<gene>
    <name evidence="6" type="ORF">HKD39_00655</name>
</gene>
<dbReference type="AlphaFoldDB" id="A0A849ABH2"/>
<sequence length="527" mass="55855">MPATVPPTSRPLPRRQARPAAKADRVTVRTRSTRVLERSFARQDPGVSAGSRSGRAGSTRGAAGCPITLSVTDGGLRIVTEQVPGVRSVAVGIWVGVGSVDERPQLAGTSHFLEHLLFKGTSHRSGAEIAAEMDAIGGEFNAFTSHEYTCYYTHVLAEHAELAIDVVSDVVLDATVAGSDVEVERQVILEEIAMRDDDPEDTLADVFAESVYAPHPVAAPVIGNVRSIEALRRNQIAGYYHRRYTPDKMVVAVAGDIDHADVVRWVKHAFAGRLHGSAGPQPPRGRTGLVLPQRALRVVERDSEQAHLMVGAPALPRDDPRRYALAVLTTALGGGMSSRLFQRVREQYGLAYSCYAGSHSYADAGAFSVYAGCQPGNLDQVSRLIHSELAELATGGVSDDEVQRAIGQLTGSLVLGLEDTESRMSRIGRNIMVRKKFQTVDDELAGIRGVRAEQVNELAAALLAQPLSVAVVGPYSSQRSLPAGVRALAGARASDGPDGSATARSGHTGAGGSARSAAHHRGAGSRP</sequence>
<evidence type="ECO:0000313" key="7">
    <source>
        <dbReference type="Proteomes" id="UP000562984"/>
    </source>
</evidence>
<evidence type="ECO:0000313" key="6">
    <source>
        <dbReference type="EMBL" id="NNG34252.1"/>
    </source>
</evidence>
<feature type="compositionally biased region" description="Low complexity" evidence="3">
    <location>
        <begin position="48"/>
        <end position="61"/>
    </location>
</feature>
<dbReference type="InterPro" id="IPR050361">
    <property type="entry name" value="MPP/UQCRC_Complex"/>
</dbReference>
<comment type="similarity">
    <text evidence="1 2">Belongs to the peptidase M16 family.</text>
</comment>
<feature type="region of interest" description="Disordered" evidence="3">
    <location>
        <begin position="1"/>
        <end position="61"/>
    </location>
</feature>